<gene>
    <name evidence="4" type="ORF">GCM10017576_06110</name>
</gene>
<reference evidence="4" key="2">
    <citation type="submission" date="2023-01" db="EMBL/GenBank/DDBJ databases">
        <authorList>
            <person name="Sun Q."/>
            <person name="Evtushenko L."/>
        </authorList>
    </citation>
    <scope>NUCLEOTIDE SEQUENCE</scope>
    <source>
        <strain evidence="4">VKM Ac-1020</strain>
    </source>
</reference>
<dbReference type="CDD" id="cd08545">
    <property type="entry name" value="YcnI_like"/>
    <property type="match status" value="1"/>
</dbReference>
<feature type="domain" description="YncI copper-binding" evidence="3">
    <location>
        <begin position="39"/>
        <end position="174"/>
    </location>
</feature>
<dbReference type="Proteomes" id="UP001142462">
    <property type="component" value="Unassembled WGS sequence"/>
</dbReference>
<feature type="transmembrane region" description="Helical" evidence="1">
    <location>
        <begin position="204"/>
        <end position="225"/>
    </location>
</feature>
<organism evidence="4 5">
    <name type="scientific">Microbacterium barkeri</name>
    <dbReference type="NCBI Taxonomy" id="33917"/>
    <lineage>
        <taxon>Bacteria</taxon>
        <taxon>Bacillati</taxon>
        <taxon>Actinomycetota</taxon>
        <taxon>Actinomycetes</taxon>
        <taxon>Micrococcales</taxon>
        <taxon>Microbacteriaceae</taxon>
        <taxon>Microbacterium</taxon>
    </lineage>
</organism>
<dbReference type="PROSITE" id="PS51318">
    <property type="entry name" value="TAT"/>
    <property type="match status" value="1"/>
</dbReference>
<evidence type="ECO:0000313" key="4">
    <source>
        <dbReference type="EMBL" id="GLJ60482.1"/>
    </source>
</evidence>
<feature type="chain" id="PRO_5040926745" description="YncI copper-binding domain-containing protein" evidence="2">
    <location>
        <begin position="39"/>
        <end position="231"/>
    </location>
</feature>
<keyword evidence="1" id="KW-0472">Membrane</keyword>
<dbReference type="Pfam" id="PF07987">
    <property type="entry name" value="DUF1775"/>
    <property type="match status" value="1"/>
</dbReference>
<evidence type="ECO:0000313" key="5">
    <source>
        <dbReference type="Proteomes" id="UP001142462"/>
    </source>
</evidence>
<dbReference type="InterPro" id="IPR038507">
    <property type="entry name" value="YcnI-like_sf"/>
</dbReference>
<reference evidence="4" key="1">
    <citation type="journal article" date="2014" name="Int. J. Syst. Evol. Microbiol.">
        <title>Complete genome sequence of Corynebacterium casei LMG S-19264T (=DSM 44701T), isolated from a smear-ripened cheese.</title>
        <authorList>
            <consortium name="US DOE Joint Genome Institute (JGI-PGF)"/>
            <person name="Walter F."/>
            <person name="Albersmeier A."/>
            <person name="Kalinowski J."/>
            <person name="Ruckert C."/>
        </authorList>
    </citation>
    <scope>NUCLEOTIDE SEQUENCE</scope>
    <source>
        <strain evidence="4">VKM Ac-1020</strain>
    </source>
</reference>
<sequence>MTPIAPARRPAIRRRGIRLAASGALAAALVAAPLAAHAHVTVTPDAPVAGGYDVLTFAFSHGCDDSPTTALVITPPADGIDSVVPTVQAGWSIDVERDASTGLVQSIAYTADEPVPNAMRAAVELSVAYSADAPDTLAFPVEQLCVDGSTSWSEIAEDGEDPHDLEAPAPVVTLAPAAEDDGHAADDATTETDAAEADSGAVPIALGAGGLAAGIAALVVSVLAYRRTARR</sequence>
<accession>A0A9W6H0W3</accession>
<keyword evidence="1" id="KW-1133">Transmembrane helix</keyword>
<dbReference type="EMBL" id="BSEJ01000002">
    <property type="protein sequence ID" value="GLJ60482.1"/>
    <property type="molecule type" value="Genomic_DNA"/>
</dbReference>
<name>A0A9W6H0W3_9MICO</name>
<keyword evidence="5" id="KW-1185">Reference proteome</keyword>
<protein>
    <recommendedName>
        <fullName evidence="3">YncI copper-binding domain-containing protein</fullName>
    </recommendedName>
</protein>
<evidence type="ECO:0000259" key="3">
    <source>
        <dbReference type="Pfam" id="PF07987"/>
    </source>
</evidence>
<dbReference type="InterPro" id="IPR006311">
    <property type="entry name" value="TAT_signal"/>
</dbReference>
<dbReference type="AlphaFoldDB" id="A0A9W6H0W3"/>
<keyword evidence="1" id="KW-0812">Transmembrane</keyword>
<keyword evidence="2" id="KW-0732">Signal</keyword>
<evidence type="ECO:0000256" key="1">
    <source>
        <dbReference type="SAM" id="Phobius"/>
    </source>
</evidence>
<comment type="caution">
    <text evidence="4">The sequence shown here is derived from an EMBL/GenBank/DDBJ whole genome shotgun (WGS) entry which is preliminary data.</text>
</comment>
<dbReference type="InterPro" id="IPR012533">
    <property type="entry name" value="YcnI-copper_dom"/>
</dbReference>
<proteinExistence type="predicted"/>
<dbReference type="Gene3D" id="2.60.40.2230">
    <property type="entry name" value="Uncharacterised protein YcnI-like PF07987, DUF1775"/>
    <property type="match status" value="1"/>
</dbReference>
<evidence type="ECO:0000256" key="2">
    <source>
        <dbReference type="SAM" id="SignalP"/>
    </source>
</evidence>
<feature type="signal peptide" evidence="2">
    <location>
        <begin position="1"/>
        <end position="38"/>
    </location>
</feature>
<dbReference type="RefSeq" id="WP_271172215.1">
    <property type="nucleotide sequence ID" value="NZ_BSEJ01000002.1"/>
</dbReference>